<dbReference type="AlphaFoldDB" id="A0A138ZXD6"/>
<evidence type="ECO:0000259" key="1">
    <source>
        <dbReference type="Pfam" id="PF05050"/>
    </source>
</evidence>
<gene>
    <name evidence="2" type="ORF">M427DRAFT_39485</name>
</gene>
<dbReference type="EMBL" id="KQ965885">
    <property type="protein sequence ID" value="KXS09167.1"/>
    <property type="molecule type" value="Genomic_DNA"/>
</dbReference>
<dbReference type="PANTHER" id="PTHR34203:SF15">
    <property type="entry name" value="SLL1173 PROTEIN"/>
    <property type="match status" value="1"/>
</dbReference>
<evidence type="ECO:0000313" key="2">
    <source>
        <dbReference type="EMBL" id="KXS09167.1"/>
    </source>
</evidence>
<dbReference type="SUPFAM" id="SSF53335">
    <property type="entry name" value="S-adenosyl-L-methionine-dependent methyltransferases"/>
    <property type="match status" value="2"/>
</dbReference>
<dbReference type="InterPro" id="IPR052514">
    <property type="entry name" value="SAM-dependent_MTase"/>
</dbReference>
<accession>A0A138ZXD6</accession>
<dbReference type="Gene3D" id="3.40.50.150">
    <property type="entry name" value="Vaccinia Virus protein VP39"/>
    <property type="match status" value="1"/>
</dbReference>
<reference evidence="2 3" key="1">
    <citation type="journal article" date="2015" name="Genome Biol. Evol.">
        <title>Phylogenomic analyses indicate that early fungi evolved digesting cell walls of algal ancestors of land plants.</title>
        <authorList>
            <person name="Chang Y."/>
            <person name="Wang S."/>
            <person name="Sekimoto S."/>
            <person name="Aerts A.L."/>
            <person name="Choi C."/>
            <person name="Clum A."/>
            <person name="LaButti K.M."/>
            <person name="Lindquist E.A."/>
            <person name="Yee Ngan C."/>
            <person name="Ohm R.A."/>
            <person name="Salamov A.A."/>
            <person name="Grigoriev I.V."/>
            <person name="Spatafora J.W."/>
            <person name="Berbee M.L."/>
        </authorList>
    </citation>
    <scope>NUCLEOTIDE SEQUENCE [LARGE SCALE GENOMIC DNA]</scope>
    <source>
        <strain evidence="2 3">JEL478</strain>
    </source>
</reference>
<sequence length="299" mass="33984">MAPTLAVLYARQNVWIPLSVRRDVFVDVGANVGQTSEHLLNHFSHLSCWENEKREWILSFKPVPSVWNMLKGRADRFGWNKVNWIGIRAAAGSADGTLPFYESGDTGSEQASFDKEASLQGGEIAVPVMGLDSLFLDGPTLLQGFVNRGTEVETMGPVEEFMDTLAQSKEGATLNTTQVRIYLLKIDAEGYDAQVMHGAERLLGTPNLVKFLIFEYNNKWFTAGRPETLLNVVQMLDERWYKCFWITLRTLVPLWGSWWSDRYEVRSWSNIFCAGADDEDAKWLVKDYIRMDVPGWAEL</sequence>
<name>A0A138ZXD6_GONPJ</name>
<evidence type="ECO:0000313" key="3">
    <source>
        <dbReference type="Proteomes" id="UP000070544"/>
    </source>
</evidence>
<protein>
    <recommendedName>
        <fullName evidence="1">Methyltransferase FkbM domain-containing protein</fullName>
    </recommendedName>
</protein>
<keyword evidence="3" id="KW-1185">Reference proteome</keyword>
<dbReference type="InterPro" id="IPR029063">
    <property type="entry name" value="SAM-dependent_MTases_sf"/>
</dbReference>
<dbReference type="Proteomes" id="UP000070544">
    <property type="component" value="Unassembled WGS sequence"/>
</dbReference>
<dbReference type="OrthoDB" id="5835829at2759"/>
<dbReference type="InterPro" id="IPR006342">
    <property type="entry name" value="FkbM_mtfrase"/>
</dbReference>
<proteinExistence type="predicted"/>
<feature type="domain" description="Methyltransferase FkbM" evidence="1">
    <location>
        <begin position="27"/>
        <end position="239"/>
    </location>
</feature>
<organism evidence="2 3">
    <name type="scientific">Gonapodya prolifera (strain JEL478)</name>
    <name type="common">Monoblepharis prolifera</name>
    <dbReference type="NCBI Taxonomy" id="1344416"/>
    <lineage>
        <taxon>Eukaryota</taxon>
        <taxon>Fungi</taxon>
        <taxon>Fungi incertae sedis</taxon>
        <taxon>Chytridiomycota</taxon>
        <taxon>Chytridiomycota incertae sedis</taxon>
        <taxon>Monoblepharidomycetes</taxon>
        <taxon>Monoblepharidales</taxon>
        <taxon>Gonapodyaceae</taxon>
        <taxon>Gonapodya</taxon>
    </lineage>
</organism>
<dbReference type="PANTHER" id="PTHR34203">
    <property type="entry name" value="METHYLTRANSFERASE, FKBM FAMILY PROTEIN"/>
    <property type="match status" value="1"/>
</dbReference>
<dbReference type="Pfam" id="PF05050">
    <property type="entry name" value="Methyltransf_21"/>
    <property type="match status" value="1"/>
</dbReference>